<name>A0ABT1LXB0_9MYCO</name>
<dbReference type="Proteomes" id="UP001651690">
    <property type="component" value="Unassembled WGS sequence"/>
</dbReference>
<dbReference type="Pfam" id="PF02575">
    <property type="entry name" value="YbaB_DNA_bd"/>
    <property type="match status" value="1"/>
</dbReference>
<dbReference type="EMBL" id="JANDBD010000002">
    <property type="protein sequence ID" value="MCP9271539.1"/>
    <property type="molecule type" value="Genomic_DNA"/>
</dbReference>
<sequence>MTGLAESLIARIVAQRDLLAAMDEHCNAVSARVSSRDNAVTVEVDGLGTMTGLWLTSRALASGPEGLARLIVDTAAAAAQIAADRQRFLAAEFGARMRSLQEAPLTRWDGSTVRPR</sequence>
<organism evidence="1 2">
    <name type="scientific">Mycolicibacterium arenosum</name>
    <dbReference type="NCBI Taxonomy" id="2952157"/>
    <lineage>
        <taxon>Bacteria</taxon>
        <taxon>Bacillati</taxon>
        <taxon>Actinomycetota</taxon>
        <taxon>Actinomycetes</taxon>
        <taxon>Mycobacteriales</taxon>
        <taxon>Mycobacteriaceae</taxon>
        <taxon>Mycolicibacterium</taxon>
    </lineage>
</organism>
<keyword evidence="2" id="KW-1185">Reference proteome</keyword>
<proteinExistence type="predicted"/>
<accession>A0ABT1LXB0</accession>
<reference evidence="1 2" key="1">
    <citation type="submission" date="2022-06" db="EMBL/GenBank/DDBJ databases">
        <title>Mycolicibacterium sp. CAU 1645 isolated from seawater.</title>
        <authorList>
            <person name="Kim W."/>
        </authorList>
    </citation>
    <scope>NUCLEOTIDE SEQUENCE [LARGE SCALE GENOMIC DNA]</scope>
    <source>
        <strain evidence="1 2">CAU 1645</strain>
    </source>
</reference>
<dbReference type="InterPro" id="IPR036894">
    <property type="entry name" value="YbaB-like_sf"/>
</dbReference>
<dbReference type="InterPro" id="IPR004401">
    <property type="entry name" value="YbaB/EbfC"/>
</dbReference>
<evidence type="ECO:0000313" key="2">
    <source>
        <dbReference type="Proteomes" id="UP001651690"/>
    </source>
</evidence>
<dbReference type="Gene3D" id="3.30.1310.10">
    <property type="entry name" value="Nucleoid-associated protein YbaB-like domain"/>
    <property type="match status" value="1"/>
</dbReference>
<gene>
    <name evidence="1" type="ORF">NM203_05005</name>
</gene>
<evidence type="ECO:0000313" key="1">
    <source>
        <dbReference type="EMBL" id="MCP9271539.1"/>
    </source>
</evidence>
<protein>
    <submittedName>
        <fullName evidence="1">YbaB/EbfC family nucleoid-associated protein</fullName>
    </submittedName>
</protein>
<comment type="caution">
    <text evidence="1">The sequence shown here is derived from an EMBL/GenBank/DDBJ whole genome shotgun (WGS) entry which is preliminary data.</text>
</comment>